<dbReference type="PANTHER" id="PTHR21320:SF3">
    <property type="entry name" value="CYTOCHROME C OXIDASE ASSEMBLY PROTEIN COX11, MITOCHONDRIAL-RELATED"/>
    <property type="match status" value="1"/>
</dbReference>
<dbReference type="PANTHER" id="PTHR21320">
    <property type="entry name" value="CYTOCHROME C OXIDASE ASSEMBLY PROTEIN COX11-RELATED"/>
    <property type="match status" value="1"/>
</dbReference>
<keyword evidence="10" id="KW-0997">Cell inner membrane</keyword>
<evidence type="ECO:0000256" key="11">
    <source>
        <dbReference type="SAM" id="Phobius"/>
    </source>
</evidence>
<dbReference type="SUPFAM" id="SSF110111">
    <property type="entry name" value="Ctag/Cox11"/>
    <property type="match status" value="1"/>
</dbReference>
<feature type="topological domain" description="Cytoplasmic" evidence="10">
    <location>
        <begin position="1"/>
        <end position="13"/>
    </location>
</feature>
<dbReference type="NCBIfam" id="NF003465">
    <property type="entry name" value="PRK05089.1"/>
    <property type="match status" value="1"/>
</dbReference>
<evidence type="ECO:0000256" key="8">
    <source>
        <dbReference type="ARBA" id="ARBA00023008"/>
    </source>
</evidence>
<evidence type="ECO:0000256" key="7">
    <source>
        <dbReference type="ARBA" id="ARBA00022989"/>
    </source>
</evidence>
<gene>
    <name evidence="10" type="primary">ctaG</name>
    <name evidence="12" type="ORF">ACFPFW_01440</name>
</gene>
<feature type="topological domain" description="Periplasmic" evidence="10">
    <location>
        <begin position="37"/>
        <end position="196"/>
    </location>
</feature>
<dbReference type="Gene3D" id="2.60.370.10">
    <property type="entry name" value="Ctag/Cox11"/>
    <property type="match status" value="1"/>
</dbReference>
<dbReference type="RefSeq" id="WP_114955444.1">
    <property type="nucleotide sequence ID" value="NZ_JBHSJF010000001.1"/>
</dbReference>
<keyword evidence="7 10" id="KW-1133">Transmembrane helix</keyword>
<organism evidence="12 13">
    <name type="scientific">Flaviflagellibacter deserti</name>
    <dbReference type="NCBI Taxonomy" id="2267266"/>
    <lineage>
        <taxon>Bacteria</taxon>
        <taxon>Pseudomonadati</taxon>
        <taxon>Pseudomonadota</taxon>
        <taxon>Alphaproteobacteria</taxon>
        <taxon>Hyphomicrobiales</taxon>
        <taxon>Flaviflagellibacter</taxon>
    </lineage>
</organism>
<comment type="similarity">
    <text evidence="3 10">Belongs to the COX11/CtaG family.</text>
</comment>
<dbReference type="InterPro" id="IPR007533">
    <property type="entry name" value="Cyt_c_oxidase_assmbl_CtaG"/>
</dbReference>
<dbReference type="PIRSF" id="PIRSF005413">
    <property type="entry name" value="COX11"/>
    <property type="match status" value="1"/>
</dbReference>
<name>A0ABV9YVL6_9HYPH</name>
<evidence type="ECO:0000256" key="9">
    <source>
        <dbReference type="ARBA" id="ARBA00023136"/>
    </source>
</evidence>
<keyword evidence="10" id="KW-1003">Cell membrane</keyword>
<proteinExistence type="inferred from homology"/>
<evidence type="ECO:0000256" key="4">
    <source>
        <dbReference type="ARBA" id="ARBA00015384"/>
    </source>
</evidence>
<keyword evidence="13" id="KW-1185">Reference proteome</keyword>
<evidence type="ECO:0000313" key="12">
    <source>
        <dbReference type="EMBL" id="MFC5066676.1"/>
    </source>
</evidence>
<keyword evidence="5 10" id="KW-0812">Transmembrane</keyword>
<comment type="caution">
    <text evidence="12">The sequence shown here is derived from an EMBL/GenBank/DDBJ whole genome shotgun (WGS) entry which is preliminary data.</text>
</comment>
<sequence>MTTEPGNTSAPDRRHLRVAAACGVFVACMVGASFAAVPLYDMFCRVTGFGGATVVREQAPGNVLEREIIVRFDGTVAPGLNWDFQPVQRQMKVKVGETAIAFYRARNRGEDGWGTASYNVTPEVTGGYFAKIACFCFTEQRLKAGEELDMPVQFFIDPSIAEDATLNGVNTITLSYTFFAAKPPASVAGAAAAPKL</sequence>
<accession>A0ABV9YVL6</accession>
<feature type="transmembrane region" description="Helical" evidence="11">
    <location>
        <begin position="18"/>
        <end position="40"/>
    </location>
</feature>
<evidence type="ECO:0000313" key="13">
    <source>
        <dbReference type="Proteomes" id="UP001595796"/>
    </source>
</evidence>
<evidence type="ECO:0000256" key="10">
    <source>
        <dbReference type="HAMAP-Rule" id="MF_00155"/>
    </source>
</evidence>
<evidence type="ECO:0000256" key="1">
    <source>
        <dbReference type="ARBA" id="ARBA00004007"/>
    </source>
</evidence>
<protein>
    <recommendedName>
        <fullName evidence="4 10">Cytochrome c oxidase assembly protein CtaG</fullName>
    </recommendedName>
</protein>
<evidence type="ECO:0000256" key="5">
    <source>
        <dbReference type="ARBA" id="ARBA00022692"/>
    </source>
</evidence>
<evidence type="ECO:0000256" key="6">
    <source>
        <dbReference type="ARBA" id="ARBA00022968"/>
    </source>
</evidence>
<dbReference type="Proteomes" id="UP001595796">
    <property type="component" value="Unassembled WGS sequence"/>
</dbReference>
<comment type="subcellular location">
    <subcellularLocation>
        <location evidence="2 10">Cell inner membrane</location>
        <topology evidence="2 10">Single-pass type II membrane protein</topology>
        <orientation evidence="2 10">Periplasmic side</orientation>
    </subcellularLocation>
</comment>
<dbReference type="InterPro" id="IPR023471">
    <property type="entry name" value="CtaG/Cox11_dom_sf"/>
</dbReference>
<dbReference type="HAMAP" id="MF_00155">
    <property type="entry name" value="CtaG"/>
    <property type="match status" value="1"/>
</dbReference>
<keyword evidence="9 10" id="KW-0472">Membrane</keyword>
<dbReference type="EMBL" id="JBHSJF010000001">
    <property type="protein sequence ID" value="MFC5066676.1"/>
    <property type="molecule type" value="Genomic_DNA"/>
</dbReference>
<dbReference type="Pfam" id="PF04442">
    <property type="entry name" value="CtaG_Cox11"/>
    <property type="match status" value="1"/>
</dbReference>
<keyword evidence="8 10" id="KW-0186">Copper</keyword>
<evidence type="ECO:0000256" key="3">
    <source>
        <dbReference type="ARBA" id="ARBA00009620"/>
    </source>
</evidence>
<reference evidence="13" key="1">
    <citation type="journal article" date="2019" name="Int. J. Syst. Evol. Microbiol.">
        <title>The Global Catalogue of Microorganisms (GCM) 10K type strain sequencing project: providing services to taxonomists for standard genome sequencing and annotation.</title>
        <authorList>
            <consortium name="The Broad Institute Genomics Platform"/>
            <consortium name="The Broad Institute Genome Sequencing Center for Infectious Disease"/>
            <person name="Wu L."/>
            <person name="Ma J."/>
        </authorList>
    </citation>
    <scope>NUCLEOTIDE SEQUENCE [LARGE SCALE GENOMIC DNA]</scope>
    <source>
        <strain evidence="13">CGMCC 1.16444</strain>
    </source>
</reference>
<comment type="function">
    <text evidence="1 10">Exerts its effect at some terminal stage of cytochrome c oxidase synthesis, probably by being involved in the insertion of the copper B into subunit I.</text>
</comment>
<keyword evidence="6 10" id="KW-0735">Signal-anchor</keyword>
<evidence type="ECO:0000256" key="2">
    <source>
        <dbReference type="ARBA" id="ARBA00004382"/>
    </source>
</evidence>